<dbReference type="Proteomes" id="UP000821866">
    <property type="component" value="Chromosome 11"/>
</dbReference>
<comment type="caution">
    <text evidence="2">The sequence shown here is derived from an EMBL/GenBank/DDBJ whole genome shotgun (WGS) entry which is preliminary data.</text>
</comment>
<reference evidence="2" key="2">
    <citation type="submission" date="2021-09" db="EMBL/GenBank/DDBJ databases">
        <authorList>
            <person name="Jia N."/>
            <person name="Wang J."/>
            <person name="Shi W."/>
            <person name="Du L."/>
            <person name="Sun Y."/>
            <person name="Zhan W."/>
            <person name="Jiang J."/>
            <person name="Wang Q."/>
            <person name="Zhang B."/>
            <person name="Ji P."/>
            <person name="Sakyi L.B."/>
            <person name="Cui X."/>
            <person name="Yuan T."/>
            <person name="Jiang B."/>
            <person name="Yang W."/>
            <person name="Lam T.T.-Y."/>
            <person name="Chang Q."/>
            <person name="Ding S."/>
            <person name="Wang X."/>
            <person name="Zhu J."/>
            <person name="Ruan X."/>
            <person name="Zhao L."/>
            <person name="Wei J."/>
            <person name="Que T."/>
            <person name="Du C."/>
            <person name="Cheng J."/>
            <person name="Dai P."/>
            <person name="Han X."/>
            <person name="Huang E."/>
            <person name="Gao Y."/>
            <person name="Liu J."/>
            <person name="Shao H."/>
            <person name="Ye R."/>
            <person name="Li L."/>
            <person name="Wei W."/>
            <person name="Wang X."/>
            <person name="Wang C."/>
            <person name="Huo Q."/>
            <person name="Li W."/>
            <person name="Guo W."/>
            <person name="Chen H."/>
            <person name="Chen S."/>
            <person name="Zhou L."/>
            <person name="Zhou L."/>
            <person name="Ni X."/>
            <person name="Tian J."/>
            <person name="Zhou Y."/>
            <person name="Sheng Y."/>
            <person name="Liu T."/>
            <person name="Pan Y."/>
            <person name="Xia L."/>
            <person name="Li J."/>
            <person name="Zhao F."/>
            <person name="Cao W."/>
        </authorList>
    </citation>
    <scope>NUCLEOTIDE SEQUENCE</scope>
    <source>
        <strain evidence="2">Rmic-2018</strain>
        <tissue evidence="2">Larvae</tissue>
    </source>
</reference>
<evidence type="ECO:0000256" key="1">
    <source>
        <dbReference type="SAM" id="MobiDB-lite"/>
    </source>
</evidence>
<evidence type="ECO:0000313" key="3">
    <source>
        <dbReference type="Proteomes" id="UP000821866"/>
    </source>
</evidence>
<sequence length="181" mass="19902">MSGRTLENEAGTPFSSPLGTISFYNRVMSTTVEKPNGTAARTRGNWARTERPLAMSDNPLGEVDSAGRDAVAGNEGESTTKLSLLPDTRKLLAITQRQRRLLHFRDGRRRAPEHRYAGSWLCCGTTPPDSSSNKWERCLRSSFLADQRWPVQQAHEAAGCQVLRVGPHVGDARYAPPAGLK</sequence>
<evidence type="ECO:0000313" key="2">
    <source>
        <dbReference type="EMBL" id="KAH8035176.1"/>
    </source>
</evidence>
<accession>A0A9J6EMA1</accession>
<feature type="region of interest" description="Disordered" evidence="1">
    <location>
        <begin position="55"/>
        <end position="79"/>
    </location>
</feature>
<keyword evidence="3" id="KW-1185">Reference proteome</keyword>
<organism evidence="2 3">
    <name type="scientific">Rhipicephalus microplus</name>
    <name type="common">Cattle tick</name>
    <name type="synonym">Boophilus microplus</name>
    <dbReference type="NCBI Taxonomy" id="6941"/>
    <lineage>
        <taxon>Eukaryota</taxon>
        <taxon>Metazoa</taxon>
        <taxon>Ecdysozoa</taxon>
        <taxon>Arthropoda</taxon>
        <taxon>Chelicerata</taxon>
        <taxon>Arachnida</taxon>
        <taxon>Acari</taxon>
        <taxon>Parasitiformes</taxon>
        <taxon>Ixodida</taxon>
        <taxon>Ixodoidea</taxon>
        <taxon>Ixodidae</taxon>
        <taxon>Rhipicephalinae</taxon>
        <taxon>Rhipicephalus</taxon>
        <taxon>Boophilus</taxon>
    </lineage>
</organism>
<dbReference type="EMBL" id="JABSTU010000003">
    <property type="protein sequence ID" value="KAH8035176.1"/>
    <property type="molecule type" value="Genomic_DNA"/>
</dbReference>
<proteinExistence type="predicted"/>
<dbReference type="AlphaFoldDB" id="A0A9J6EMA1"/>
<name>A0A9J6EMA1_RHIMP</name>
<protein>
    <submittedName>
        <fullName evidence="2">Uncharacterized protein</fullName>
    </submittedName>
</protein>
<reference evidence="2" key="1">
    <citation type="journal article" date="2020" name="Cell">
        <title>Large-Scale Comparative Analyses of Tick Genomes Elucidate Their Genetic Diversity and Vector Capacities.</title>
        <authorList>
            <consortium name="Tick Genome and Microbiome Consortium (TIGMIC)"/>
            <person name="Jia N."/>
            <person name="Wang J."/>
            <person name="Shi W."/>
            <person name="Du L."/>
            <person name="Sun Y."/>
            <person name="Zhan W."/>
            <person name="Jiang J.F."/>
            <person name="Wang Q."/>
            <person name="Zhang B."/>
            <person name="Ji P."/>
            <person name="Bell-Sakyi L."/>
            <person name="Cui X.M."/>
            <person name="Yuan T.T."/>
            <person name="Jiang B.G."/>
            <person name="Yang W.F."/>
            <person name="Lam T.T."/>
            <person name="Chang Q.C."/>
            <person name="Ding S.J."/>
            <person name="Wang X.J."/>
            <person name="Zhu J.G."/>
            <person name="Ruan X.D."/>
            <person name="Zhao L."/>
            <person name="Wei J.T."/>
            <person name="Ye R.Z."/>
            <person name="Que T.C."/>
            <person name="Du C.H."/>
            <person name="Zhou Y.H."/>
            <person name="Cheng J.X."/>
            <person name="Dai P.F."/>
            <person name="Guo W.B."/>
            <person name="Han X.H."/>
            <person name="Huang E.J."/>
            <person name="Li L.F."/>
            <person name="Wei W."/>
            <person name="Gao Y.C."/>
            <person name="Liu J.Z."/>
            <person name="Shao H.Z."/>
            <person name="Wang X."/>
            <person name="Wang C.C."/>
            <person name="Yang T.C."/>
            <person name="Huo Q.B."/>
            <person name="Li W."/>
            <person name="Chen H.Y."/>
            <person name="Chen S.E."/>
            <person name="Zhou L.G."/>
            <person name="Ni X.B."/>
            <person name="Tian J.H."/>
            <person name="Sheng Y."/>
            <person name="Liu T."/>
            <person name="Pan Y.S."/>
            <person name="Xia L.Y."/>
            <person name="Li J."/>
            <person name="Zhao F."/>
            <person name="Cao W.C."/>
        </authorList>
    </citation>
    <scope>NUCLEOTIDE SEQUENCE</scope>
    <source>
        <strain evidence="2">Rmic-2018</strain>
    </source>
</reference>
<gene>
    <name evidence="2" type="ORF">HPB51_004417</name>
</gene>